<dbReference type="AlphaFoldDB" id="A0A841H5F2"/>
<evidence type="ECO:0008006" key="3">
    <source>
        <dbReference type="Google" id="ProtNLM"/>
    </source>
</evidence>
<comment type="caution">
    <text evidence="1">The sequence shown here is derived from an EMBL/GenBank/DDBJ whole genome shotgun (WGS) entry which is preliminary data.</text>
</comment>
<proteinExistence type="predicted"/>
<keyword evidence="2" id="KW-1185">Reference proteome</keyword>
<dbReference type="RefSeq" id="WP_183685822.1">
    <property type="nucleotide sequence ID" value="NZ_JACHOW010000023.1"/>
</dbReference>
<dbReference type="PROSITE" id="PS51257">
    <property type="entry name" value="PROKAR_LIPOPROTEIN"/>
    <property type="match status" value="1"/>
</dbReference>
<reference evidence="1 2" key="1">
    <citation type="submission" date="2020-08" db="EMBL/GenBank/DDBJ databases">
        <title>Genomic Encyclopedia of Type Strains, Phase IV (KMG-IV): sequencing the most valuable type-strain genomes for metagenomic binning, comparative biology and taxonomic classification.</title>
        <authorList>
            <person name="Goeker M."/>
        </authorList>
    </citation>
    <scope>NUCLEOTIDE SEQUENCE [LARGE SCALE GENOMIC DNA]</scope>
    <source>
        <strain evidence="1 2">DSM 29007</strain>
    </source>
</reference>
<organism evidence="1 2">
    <name type="scientific">Longimicrobium terrae</name>
    <dbReference type="NCBI Taxonomy" id="1639882"/>
    <lineage>
        <taxon>Bacteria</taxon>
        <taxon>Pseudomonadati</taxon>
        <taxon>Gemmatimonadota</taxon>
        <taxon>Longimicrobiia</taxon>
        <taxon>Longimicrobiales</taxon>
        <taxon>Longimicrobiaceae</taxon>
        <taxon>Longimicrobium</taxon>
    </lineage>
</organism>
<evidence type="ECO:0000313" key="1">
    <source>
        <dbReference type="EMBL" id="MBB6073193.1"/>
    </source>
</evidence>
<dbReference type="EMBL" id="JACHIA010000022">
    <property type="protein sequence ID" value="MBB6073193.1"/>
    <property type="molecule type" value="Genomic_DNA"/>
</dbReference>
<dbReference type="Proteomes" id="UP000582837">
    <property type="component" value="Unassembled WGS sequence"/>
</dbReference>
<protein>
    <recommendedName>
        <fullName evidence="3">VWA domain-containing protein</fullName>
    </recommendedName>
</protein>
<dbReference type="SUPFAM" id="SSF53300">
    <property type="entry name" value="vWA-like"/>
    <property type="match status" value="1"/>
</dbReference>
<sequence>MMRFRSLGLVVLVAVVTGCGCRGDCPRVARSPKQTIVAVDLSGSQTPETLRDSRAFVEKTIDSLSYGDHFVLMEMNRTGVGGALKRYLNTIPDLADSTFITTKDRDNLKGTKGAFRTIASIVFDTTGVGRIPHTDILATLFTASQYVHGADNRPATIILLSDMLQSANGIEMEGLRSMPPPGWIGQQRKLGTIPDLTGVCIVVVGADASTPAGVTIREFWSEYIKATGATLGPYVLLAPSPAELTCG</sequence>
<name>A0A841H5F2_9BACT</name>
<gene>
    <name evidence="1" type="ORF">HNQ61_004860</name>
</gene>
<evidence type="ECO:0000313" key="2">
    <source>
        <dbReference type="Proteomes" id="UP000582837"/>
    </source>
</evidence>
<dbReference type="InterPro" id="IPR036465">
    <property type="entry name" value="vWFA_dom_sf"/>
</dbReference>
<accession>A0A841H5F2</accession>